<keyword evidence="10 17" id="KW-1133">Transmembrane helix</keyword>
<keyword evidence="11" id="KW-0443">Lipid metabolism</keyword>
<dbReference type="InterPro" id="IPR025202">
    <property type="entry name" value="PLD-like_dom"/>
</dbReference>
<keyword evidence="7" id="KW-0808">Transferase</keyword>
<keyword evidence="6" id="KW-0964">Secreted</keyword>
<evidence type="ECO:0000256" key="8">
    <source>
        <dbReference type="ARBA" id="ARBA00022692"/>
    </source>
</evidence>
<organism evidence="19 20">
    <name type="scientific">Alsobacter soli</name>
    <dbReference type="NCBI Taxonomy" id="2109933"/>
    <lineage>
        <taxon>Bacteria</taxon>
        <taxon>Pseudomonadati</taxon>
        <taxon>Pseudomonadota</taxon>
        <taxon>Alphaproteobacteria</taxon>
        <taxon>Hyphomicrobiales</taxon>
        <taxon>Alsobacteraceae</taxon>
        <taxon>Alsobacter</taxon>
    </lineage>
</organism>
<comment type="function">
    <text evidence="1">Could be a virulence factor.</text>
</comment>
<dbReference type="InterPro" id="IPR022924">
    <property type="entry name" value="Cardiolipin_synthase"/>
</dbReference>
<evidence type="ECO:0000256" key="13">
    <source>
        <dbReference type="ARBA" id="ARBA00023209"/>
    </source>
</evidence>
<evidence type="ECO:0000256" key="9">
    <source>
        <dbReference type="ARBA" id="ARBA00022737"/>
    </source>
</evidence>
<comment type="caution">
    <text evidence="19">The sequence shown here is derived from an EMBL/GenBank/DDBJ whole genome shotgun (WGS) entry which is preliminary data.</text>
</comment>
<dbReference type="SUPFAM" id="SSF56024">
    <property type="entry name" value="Phospholipase D/nuclease"/>
    <property type="match status" value="2"/>
</dbReference>
<feature type="region of interest" description="Disordered" evidence="16">
    <location>
        <begin position="1"/>
        <end position="34"/>
    </location>
</feature>
<dbReference type="Gene3D" id="3.30.870.10">
    <property type="entry name" value="Endonuclease Chain A"/>
    <property type="match status" value="2"/>
</dbReference>
<evidence type="ECO:0000256" key="6">
    <source>
        <dbReference type="ARBA" id="ARBA00022525"/>
    </source>
</evidence>
<dbReference type="EMBL" id="PVZS01000035">
    <property type="protein sequence ID" value="PSC02887.1"/>
    <property type="molecule type" value="Genomic_DNA"/>
</dbReference>
<dbReference type="PROSITE" id="PS50035">
    <property type="entry name" value="PLD"/>
    <property type="match status" value="2"/>
</dbReference>
<evidence type="ECO:0000256" key="10">
    <source>
        <dbReference type="ARBA" id="ARBA00022989"/>
    </source>
</evidence>
<gene>
    <name evidence="19" type="primary">cls</name>
    <name evidence="19" type="ORF">SLNSH_21635</name>
</gene>
<keyword evidence="14" id="KW-1208">Phospholipid metabolism</keyword>
<evidence type="ECO:0000256" key="4">
    <source>
        <dbReference type="ARBA" id="ARBA00022475"/>
    </source>
</evidence>
<comment type="subcellular location">
    <subcellularLocation>
        <location evidence="3">Cell membrane</location>
        <topology evidence="3">Multi-pass membrane protein</topology>
    </subcellularLocation>
    <subcellularLocation>
        <location evidence="2">Secreted</location>
    </subcellularLocation>
</comment>
<keyword evidence="20" id="KW-1185">Reference proteome</keyword>
<dbReference type="Proteomes" id="UP000239772">
    <property type="component" value="Unassembled WGS sequence"/>
</dbReference>
<dbReference type="InterPro" id="IPR001736">
    <property type="entry name" value="PLipase_D/transphosphatidylase"/>
</dbReference>
<evidence type="ECO:0000256" key="7">
    <source>
        <dbReference type="ARBA" id="ARBA00022679"/>
    </source>
</evidence>
<protein>
    <recommendedName>
        <fullName evidence="15">Cardiolipin synthase</fullName>
        <ecNumber evidence="15">2.7.8.-</ecNumber>
    </recommendedName>
</protein>
<dbReference type="AlphaFoldDB" id="A0A2T1HML9"/>
<dbReference type="EC" id="2.7.8.-" evidence="15"/>
<feature type="transmembrane region" description="Helical" evidence="17">
    <location>
        <begin position="95"/>
        <end position="114"/>
    </location>
</feature>
<dbReference type="Pfam" id="PF13091">
    <property type="entry name" value="PLDc_2"/>
    <property type="match status" value="2"/>
</dbReference>
<reference evidence="20" key="1">
    <citation type="submission" date="2018-03" db="EMBL/GenBank/DDBJ databases">
        <authorList>
            <person name="Sun L."/>
            <person name="Liu H."/>
            <person name="Chen W."/>
            <person name="Huang K."/>
            <person name="Liu W."/>
            <person name="Gao X."/>
        </authorList>
    </citation>
    <scope>NUCLEOTIDE SEQUENCE [LARGE SCALE GENOMIC DNA]</scope>
    <source>
        <strain evidence="20">SH9</strain>
    </source>
</reference>
<keyword evidence="8 17" id="KW-0812">Transmembrane</keyword>
<evidence type="ECO:0000256" key="5">
    <source>
        <dbReference type="ARBA" id="ARBA00022516"/>
    </source>
</evidence>
<sequence>MWSRGRRRSRDSQTRTSGSTPRRRRGSTKDCSDGRSLALGLQPCAALVRMLFQDELDRMRDSFWSVLPLALHGAVVIAAFLTVPIDRKPSSATAWLLLIVSAPFFGVLLFLAIGSPKLPKRRRKLQRQMTRMIAAALAETGSAAESGPAPPESLGERMAPHAQLAERLGGMPPMTGNGIEILHGYEDIIVRMAEAIGRARHYAHVEFYVIAMDATTEPLFAAMEAAVARGVTVRLLLDQMGSRKFPRRKAMEARLTGAGVQWRYMLPVLNPRELLRIDLRNHRKILVVDSLEALTGSLNLIAPGYHRKDDISYEELCVRLTGPAVFELEAVFVTDWYSETGELLDASFHPAVETGSRESGQGVTAQVLPSGSGFDDENNLRLFTGLMHAARRSLVVATPYFVPDDALMLAITSAAERGVAVTLINSEAVDQTFVVYAQRSFYEQLMQAGIDVRLYPAPALLHAKAMVVDGDLAAIGSSNLDIRSFTLNMEVTLLLYGEVAVAPLKHALDAYAACARPLDLAHWRKRPLGARAVENLARLTSALQ</sequence>
<evidence type="ECO:0000256" key="12">
    <source>
        <dbReference type="ARBA" id="ARBA00023136"/>
    </source>
</evidence>
<evidence type="ECO:0000256" key="1">
    <source>
        <dbReference type="ARBA" id="ARBA00003145"/>
    </source>
</evidence>
<keyword evidence="13" id="KW-0594">Phospholipid biosynthesis</keyword>
<feature type="domain" description="PLD phosphodiesterase" evidence="18">
    <location>
        <begin position="457"/>
        <end position="484"/>
    </location>
</feature>
<name>A0A2T1HML9_9HYPH</name>
<dbReference type="GO" id="GO:0008808">
    <property type="term" value="F:cardiolipin synthase activity"/>
    <property type="evidence" value="ECO:0007669"/>
    <property type="project" value="UniProtKB-UniRule"/>
</dbReference>
<keyword evidence="9" id="KW-0677">Repeat</keyword>
<dbReference type="PANTHER" id="PTHR21248">
    <property type="entry name" value="CARDIOLIPIN SYNTHASE"/>
    <property type="match status" value="1"/>
</dbReference>
<dbReference type="Pfam" id="PF13396">
    <property type="entry name" value="PLDc_N"/>
    <property type="match status" value="1"/>
</dbReference>
<keyword evidence="4" id="KW-1003">Cell membrane</keyword>
<dbReference type="InterPro" id="IPR027379">
    <property type="entry name" value="CLS_N"/>
</dbReference>
<evidence type="ECO:0000313" key="19">
    <source>
        <dbReference type="EMBL" id="PSC02887.1"/>
    </source>
</evidence>
<keyword evidence="12 17" id="KW-0472">Membrane</keyword>
<evidence type="ECO:0000259" key="18">
    <source>
        <dbReference type="PROSITE" id="PS50035"/>
    </source>
</evidence>
<evidence type="ECO:0000256" key="2">
    <source>
        <dbReference type="ARBA" id="ARBA00004613"/>
    </source>
</evidence>
<evidence type="ECO:0000256" key="17">
    <source>
        <dbReference type="SAM" id="Phobius"/>
    </source>
</evidence>
<dbReference type="GO" id="GO:0032049">
    <property type="term" value="P:cardiolipin biosynthetic process"/>
    <property type="evidence" value="ECO:0007669"/>
    <property type="project" value="UniProtKB-UniRule"/>
</dbReference>
<evidence type="ECO:0000256" key="14">
    <source>
        <dbReference type="ARBA" id="ARBA00023264"/>
    </source>
</evidence>
<feature type="domain" description="PLD phosphodiesterase" evidence="18">
    <location>
        <begin position="277"/>
        <end position="300"/>
    </location>
</feature>
<evidence type="ECO:0000256" key="3">
    <source>
        <dbReference type="ARBA" id="ARBA00004651"/>
    </source>
</evidence>
<dbReference type="PANTHER" id="PTHR21248:SF22">
    <property type="entry name" value="PHOSPHOLIPASE D"/>
    <property type="match status" value="1"/>
</dbReference>
<accession>A0A2T1HML9</accession>
<dbReference type="GO" id="GO:0005886">
    <property type="term" value="C:plasma membrane"/>
    <property type="evidence" value="ECO:0007669"/>
    <property type="project" value="UniProtKB-SubCell"/>
</dbReference>
<dbReference type="NCBIfam" id="TIGR04265">
    <property type="entry name" value="bac_cardiolipin"/>
    <property type="match status" value="1"/>
</dbReference>
<dbReference type="SMART" id="SM00155">
    <property type="entry name" value="PLDc"/>
    <property type="match status" value="2"/>
</dbReference>
<evidence type="ECO:0000256" key="15">
    <source>
        <dbReference type="NCBIfam" id="TIGR04265"/>
    </source>
</evidence>
<dbReference type="GO" id="GO:0005576">
    <property type="term" value="C:extracellular region"/>
    <property type="evidence" value="ECO:0007669"/>
    <property type="project" value="UniProtKB-SubCell"/>
</dbReference>
<evidence type="ECO:0000256" key="16">
    <source>
        <dbReference type="SAM" id="MobiDB-lite"/>
    </source>
</evidence>
<evidence type="ECO:0000313" key="20">
    <source>
        <dbReference type="Proteomes" id="UP000239772"/>
    </source>
</evidence>
<feature type="transmembrane region" description="Helical" evidence="17">
    <location>
        <begin position="63"/>
        <end position="83"/>
    </location>
</feature>
<evidence type="ECO:0000256" key="11">
    <source>
        <dbReference type="ARBA" id="ARBA00023098"/>
    </source>
</evidence>
<keyword evidence="5" id="KW-0444">Lipid biosynthesis</keyword>
<proteinExistence type="predicted"/>